<accession>A0ABR6KLR7</accession>
<reference evidence="1 2" key="1">
    <citation type="submission" date="2020-08" db="EMBL/GenBank/DDBJ databases">
        <title>Genomic Encyclopedia of Type Strains, Phase IV (KMG-IV): sequencing the most valuable type-strain genomes for metagenomic binning, comparative biology and taxonomic classification.</title>
        <authorList>
            <person name="Goeker M."/>
        </authorList>
    </citation>
    <scope>NUCLEOTIDE SEQUENCE [LARGE SCALE GENOMIC DNA]</scope>
    <source>
        <strain evidence="1 2">DSM 102983</strain>
    </source>
</reference>
<evidence type="ECO:0000313" key="1">
    <source>
        <dbReference type="EMBL" id="MBB4622416.1"/>
    </source>
</evidence>
<protein>
    <recommendedName>
        <fullName evidence="3">DUF3843 family protein</fullName>
    </recommendedName>
</protein>
<gene>
    <name evidence="1" type="ORF">GGQ57_002316</name>
</gene>
<evidence type="ECO:0000313" key="2">
    <source>
        <dbReference type="Proteomes" id="UP000533637"/>
    </source>
</evidence>
<dbReference type="InterPro" id="IPR024214">
    <property type="entry name" value="DUF3843"/>
</dbReference>
<evidence type="ECO:0008006" key="3">
    <source>
        <dbReference type="Google" id="ProtNLM"/>
    </source>
</evidence>
<dbReference type="Proteomes" id="UP000533637">
    <property type="component" value="Unassembled WGS sequence"/>
</dbReference>
<name>A0ABR6KLR7_9BACT</name>
<sequence length="421" mass="49750">MKNTKIFPKDWLQLHPYKQSGPTDLYYTRIANQIHDIMLHTDLANSFDKEDVIQISMRMAAYFEDVISGLNIWHSFITEYKKQTGNYLPFYTISDHYYDDEANLEDVRFLLWHYTQQYHGAKKGTFVNPDNPTNEETGRLIYQLFCQEWTTAPENSKMQALFAPETSYETPEDYEILLHWFHYDSYLFTDTKYNLSETIKEFWRQNPGNKENTEVIMTIHNSLAHIDRTAFLAYTSPKWLSLILPETHPNHTFFAEQAEQSENFIDPAIKEREESNKDAYNKFTEVANGKLLFYMKSKQEFIDFASQQLKLEENEYTPLANCIEFDKFAVYASPREGLQLVVDGIEYIKDEQNPFYNEKKASEQALAFFIVKHCSMDLLKALEERGMLADAQTKSLYSPERGKDIIHRNWEFLAKYFIREI</sequence>
<keyword evidence="2" id="KW-1185">Reference proteome</keyword>
<dbReference type="EMBL" id="JACHOC010000004">
    <property type="protein sequence ID" value="MBB4622416.1"/>
    <property type="molecule type" value="Genomic_DNA"/>
</dbReference>
<comment type="caution">
    <text evidence="1">The sequence shown here is derived from an EMBL/GenBank/DDBJ whole genome shotgun (WGS) entry which is preliminary data.</text>
</comment>
<dbReference type="Pfam" id="PF12954">
    <property type="entry name" value="DUF3843"/>
    <property type="match status" value="1"/>
</dbReference>
<proteinExistence type="predicted"/>
<dbReference type="RefSeq" id="WP_183670805.1">
    <property type="nucleotide sequence ID" value="NZ_BMPB01000013.1"/>
</dbReference>
<organism evidence="1 2">
    <name type="scientific">Parabacteroides faecis</name>
    <dbReference type="NCBI Taxonomy" id="1217282"/>
    <lineage>
        <taxon>Bacteria</taxon>
        <taxon>Pseudomonadati</taxon>
        <taxon>Bacteroidota</taxon>
        <taxon>Bacteroidia</taxon>
        <taxon>Bacteroidales</taxon>
        <taxon>Tannerellaceae</taxon>
        <taxon>Parabacteroides</taxon>
    </lineage>
</organism>